<name>J9EZE8_WUCBA</name>
<dbReference type="EMBL" id="ADBV01002797">
    <property type="protein sequence ID" value="EJW82557.1"/>
    <property type="molecule type" value="Genomic_DNA"/>
</dbReference>
<keyword evidence="1" id="KW-0175">Coiled coil</keyword>
<dbReference type="AlphaFoldDB" id="J9EZE8"/>
<dbReference type="Proteomes" id="UP000004810">
    <property type="component" value="Unassembled WGS sequence"/>
</dbReference>
<evidence type="ECO:0000313" key="3">
    <source>
        <dbReference type="Proteomes" id="UP000004810"/>
    </source>
</evidence>
<proteinExistence type="predicted"/>
<comment type="caution">
    <text evidence="2">The sequence shown here is derived from an EMBL/GenBank/DDBJ whole genome shotgun (WGS) entry which is preliminary data.</text>
</comment>
<organism evidence="2 3">
    <name type="scientific">Wuchereria bancrofti</name>
    <dbReference type="NCBI Taxonomy" id="6293"/>
    <lineage>
        <taxon>Eukaryota</taxon>
        <taxon>Metazoa</taxon>
        <taxon>Ecdysozoa</taxon>
        <taxon>Nematoda</taxon>
        <taxon>Chromadorea</taxon>
        <taxon>Rhabditida</taxon>
        <taxon>Spirurina</taxon>
        <taxon>Spiruromorpha</taxon>
        <taxon>Filarioidea</taxon>
        <taxon>Onchocercidae</taxon>
        <taxon>Wuchereria</taxon>
    </lineage>
</organism>
<feature type="coiled-coil region" evidence="1">
    <location>
        <begin position="15"/>
        <end position="42"/>
    </location>
</feature>
<reference evidence="3" key="1">
    <citation type="submission" date="2012-08" db="EMBL/GenBank/DDBJ databases">
        <title>The Genome Sequence of Wuchereria bancrofti.</title>
        <authorList>
            <person name="Nutman T.B."/>
            <person name="Fink D.L."/>
            <person name="Russ C."/>
            <person name="Young S."/>
            <person name="Zeng Q."/>
            <person name="Koehrsen M."/>
            <person name="Alvarado L."/>
            <person name="Berlin A."/>
            <person name="Chapman S.B."/>
            <person name="Chen Z."/>
            <person name="Freedman E."/>
            <person name="Gellesch M."/>
            <person name="Goldberg J."/>
            <person name="Griggs A."/>
            <person name="Gujja S."/>
            <person name="Heilman E.R."/>
            <person name="Heiman D."/>
            <person name="Hepburn T."/>
            <person name="Howarth C."/>
            <person name="Jen D."/>
            <person name="Larson L."/>
            <person name="Lewis B."/>
            <person name="Mehta T."/>
            <person name="Park D."/>
            <person name="Pearson M."/>
            <person name="Roberts A."/>
            <person name="Saif S."/>
            <person name="Shea T."/>
            <person name="Shenoy N."/>
            <person name="Sisk P."/>
            <person name="Stolte C."/>
            <person name="Sykes S."/>
            <person name="Walk T."/>
            <person name="White J."/>
            <person name="Yandava C."/>
            <person name="Haas B."/>
            <person name="Henn M.R."/>
            <person name="Nusbaum C."/>
            <person name="Birren B."/>
        </authorList>
    </citation>
    <scope>NUCLEOTIDE SEQUENCE [LARGE SCALE GENOMIC DNA]</scope>
    <source>
        <strain evidence="3">NA</strain>
    </source>
</reference>
<gene>
    <name evidence="2" type="ORF">WUBG_06532</name>
</gene>
<evidence type="ECO:0000313" key="2">
    <source>
        <dbReference type="EMBL" id="EJW82557.1"/>
    </source>
</evidence>
<accession>J9EZE8</accession>
<sequence>MEFERDSLNAMSSVLETIQQRIAEIDIKNRKLEEEISELEQQRILNVPNNQGTNEYFLIQQYQWDSHWNRLTRRFLRRMRRLNDEMMAILDSVVATNASDA</sequence>
<evidence type="ECO:0000256" key="1">
    <source>
        <dbReference type="SAM" id="Coils"/>
    </source>
</evidence>
<protein>
    <submittedName>
        <fullName evidence="2">Uncharacterized protein</fullName>
    </submittedName>
</protein>